<protein>
    <submittedName>
        <fullName evidence="1">Uncharacterized protein</fullName>
    </submittedName>
</protein>
<dbReference type="EMBL" id="BNJK01000001">
    <property type="protein sequence ID" value="GHO95028.1"/>
    <property type="molecule type" value="Genomic_DNA"/>
</dbReference>
<evidence type="ECO:0000313" key="2">
    <source>
        <dbReference type="Proteomes" id="UP000597444"/>
    </source>
</evidence>
<keyword evidence="2" id="KW-1185">Reference proteome</keyword>
<name>A0A8J3IJT0_9CHLR</name>
<sequence length="74" mass="8541">MRRDIHVHLFGEGYYDESSENVLAAPGVAQRRATHQQTIFLQHSLICLHIGLYNPSTPLCTFFKSLRKKVQANW</sequence>
<proteinExistence type="predicted"/>
<dbReference type="AlphaFoldDB" id="A0A8J3IJT0"/>
<evidence type="ECO:0000313" key="1">
    <source>
        <dbReference type="EMBL" id="GHO95028.1"/>
    </source>
</evidence>
<comment type="caution">
    <text evidence="1">The sequence shown here is derived from an EMBL/GenBank/DDBJ whole genome shotgun (WGS) entry which is preliminary data.</text>
</comment>
<accession>A0A8J3IJT0</accession>
<organism evidence="1 2">
    <name type="scientific">Reticulibacter mediterranei</name>
    <dbReference type="NCBI Taxonomy" id="2778369"/>
    <lineage>
        <taxon>Bacteria</taxon>
        <taxon>Bacillati</taxon>
        <taxon>Chloroflexota</taxon>
        <taxon>Ktedonobacteria</taxon>
        <taxon>Ktedonobacterales</taxon>
        <taxon>Reticulibacteraceae</taxon>
        <taxon>Reticulibacter</taxon>
    </lineage>
</organism>
<gene>
    <name evidence="1" type="ORF">KSF_050760</name>
</gene>
<dbReference type="Proteomes" id="UP000597444">
    <property type="component" value="Unassembled WGS sequence"/>
</dbReference>
<reference evidence="1" key="1">
    <citation type="submission" date="2020-10" db="EMBL/GenBank/DDBJ databases">
        <title>Taxonomic study of unclassified bacteria belonging to the class Ktedonobacteria.</title>
        <authorList>
            <person name="Yabe S."/>
            <person name="Wang C.M."/>
            <person name="Zheng Y."/>
            <person name="Sakai Y."/>
            <person name="Cavaletti L."/>
            <person name="Monciardini P."/>
            <person name="Donadio S."/>
        </authorList>
    </citation>
    <scope>NUCLEOTIDE SEQUENCE</scope>
    <source>
        <strain evidence="1">ID150040</strain>
    </source>
</reference>